<proteinExistence type="inferred from homology"/>
<accession>A0ABU7M6H1</accession>
<dbReference type="PANTHER" id="PTHR11496:SF102">
    <property type="entry name" value="ALCOHOL DEHYDROGENASE 4"/>
    <property type="match status" value="1"/>
</dbReference>
<evidence type="ECO:0000313" key="6">
    <source>
        <dbReference type="EMBL" id="MEE3848697.1"/>
    </source>
</evidence>
<evidence type="ECO:0000313" key="7">
    <source>
        <dbReference type="Proteomes" id="UP001347146"/>
    </source>
</evidence>
<feature type="domain" description="Fe-containing alcohol dehydrogenase-like C-terminal" evidence="5">
    <location>
        <begin position="202"/>
        <end position="394"/>
    </location>
</feature>
<name>A0ABU7M6H1_9ACTN</name>
<dbReference type="InterPro" id="IPR018211">
    <property type="entry name" value="ADH_Fe_CS"/>
</dbReference>
<dbReference type="InterPro" id="IPR056798">
    <property type="entry name" value="ADH_Fe_C"/>
</dbReference>
<comment type="caution">
    <text evidence="6">The sequence shown here is derived from an EMBL/GenBank/DDBJ whole genome shotgun (WGS) entry which is preliminary data.</text>
</comment>
<dbReference type="SUPFAM" id="SSF56796">
    <property type="entry name" value="Dehydroquinate synthase-like"/>
    <property type="match status" value="1"/>
</dbReference>
<feature type="domain" description="Alcohol dehydrogenase iron-type/glycerol dehydrogenase GldA" evidence="4">
    <location>
        <begin position="23"/>
        <end position="190"/>
    </location>
</feature>
<evidence type="ECO:0000259" key="5">
    <source>
        <dbReference type="Pfam" id="PF25137"/>
    </source>
</evidence>
<organism evidence="6 7">
    <name type="scientific">Gordonia sesuvii</name>
    <dbReference type="NCBI Taxonomy" id="3116777"/>
    <lineage>
        <taxon>Bacteria</taxon>
        <taxon>Bacillati</taxon>
        <taxon>Actinomycetota</taxon>
        <taxon>Actinomycetes</taxon>
        <taxon>Mycobacteriales</taxon>
        <taxon>Gordoniaceae</taxon>
        <taxon>Gordonia</taxon>
    </lineage>
</organism>
<evidence type="ECO:0000256" key="3">
    <source>
        <dbReference type="ARBA" id="ARBA00023027"/>
    </source>
</evidence>
<reference evidence="6 7" key="1">
    <citation type="submission" date="2024-01" db="EMBL/GenBank/DDBJ databases">
        <title>Draft genome sequence of Gordonia sp. LSe1-13.</title>
        <authorList>
            <person name="Suphannarot A."/>
            <person name="Mingma R."/>
        </authorList>
    </citation>
    <scope>NUCLEOTIDE SEQUENCE [LARGE SCALE GENOMIC DNA]</scope>
    <source>
        <strain evidence="6 7">LSe1-13</strain>
    </source>
</reference>
<dbReference type="InterPro" id="IPR039697">
    <property type="entry name" value="Alcohol_dehydrogenase_Fe"/>
</dbReference>
<evidence type="ECO:0000256" key="1">
    <source>
        <dbReference type="ARBA" id="ARBA00007358"/>
    </source>
</evidence>
<dbReference type="Proteomes" id="UP001347146">
    <property type="component" value="Unassembled WGS sequence"/>
</dbReference>
<dbReference type="Gene3D" id="3.40.50.1970">
    <property type="match status" value="1"/>
</dbReference>
<dbReference type="InterPro" id="IPR001670">
    <property type="entry name" value="ADH_Fe/GldA"/>
</dbReference>
<protein>
    <submittedName>
        <fullName evidence="6">Iron-containing alcohol dehydrogenase</fullName>
        <ecNumber evidence="6">1.1.1.1</ecNumber>
    </submittedName>
</protein>
<dbReference type="Pfam" id="PF00465">
    <property type="entry name" value="Fe-ADH"/>
    <property type="match status" value="1"/>
</dbReference>
<dbReference type="Gene3D" id="1.20.1090.10">
    <property type="entry name" value="Dehydroquinate synthase-like - alpha domain"/>
    <property type="match status" value="1"/>
</dbReference>
<dbReference type="EC" id="1.1.1.1" evidence="6"/>
<evidence type="ECO:0000256" key="2">
    <source>
        <dbReference type="ARBA" id="ARBA00023002"/>
    </source>
</evidence>
<keyword evidence="7" id="KW-1185">Reference proteome</keyword>
<dbReference type="PANTHER" id="PTHR11496">
    <property type="entry name" value="ALCOHOL DEHYDROGENASE"/>
    <property type="match status" value="1"/>
</dbReference>
<evidence type="ECO:0000259" key="4">
    <source>
        <dbReference type="Pfam" id="PF00465"/>
    </source>
</evidence>
<keyword evidence="2 6" id="KW-0560">Oxidoreductase</keyword>
<dbReference type="PROSITE" id="PS00913">
    <property type="entry name" value="ADH_IRON_1"/>
    <property type="match status" value="1"/>
</dbReference>
<comment type="similarity">
    <text evidence="1">Belongs to the iron-containing alcohol dehydrogenase family.</text>
</comment>
<keyword evidence="3" id="KW-0520">NAD</keyword>
<dbReference type="GO" id="GO:0004022">
    <property type="term" value="F:alcohol dehydrogenase (NAD+) activity"/>
    <property type="evidence" value="ECO:0007669"/>
    <property type="project" value="UniProtKB-EC"/>
</dbReference>
<dbReference type="RefSeq" id="WP_330430374.1">
    <property type="nucleotide sequence ID" value="NZ_JAZDUF010000001.1"/>
</dbReference>
<sequence>MTGVLPGRTTRRPLTRVSKFHTPEIIIGPQAIAEVSTATSNLGLRRPFVISDRHLQHTPWYAQVMDDLRGSGLAAGSFLDISPNPRAAEIAEAFLAYRAHDSDGLVALGGGSVIDAAKGVAVLAANGGHILEYEGIDKAPRPLPPVVAVPTTAGSGSDVSQFCIINDAERRTKITIIGRALVPDVTVIDPVMLTTVPPEVAAQSGMDVLTHCVEAYVSLARGRLTDALALESIATVWHNLERLVNDPHDAAAGAEMSLASLQAGMAFTNAILGATHAMSHPVGGHCDAPHGSINSVLLPHVIRYNAQVCADDFIDLAGSIGLSTDGSARAVADRLADAVAALAGRVGMPETLSPLGVQAVDLDRLTTHALADSCMTTNPRRPVPAGIHDLYEQAL</sequence>
<dbReference type="Pfam" id="PF25137">
    <property type="entry name" value="ADH_Fe_C"/>
    <property type="match status" value="1"/>
</dbReference>
<gene>
    <name evidence="6" type="ORF">VZC37_00025</name>
</gene>
<dbReference type="EMBL" id="JAZDUF010000001">
    <property type="protein sequence ID" value="MEE3848697.1"/>
    <property type="molecule type" value="Genomic_DNA"/>
</dbReference>